<dbReference type="EMBL" id="QRBI01000104">
    <property type="protein sequence ID" value="RMC16184.1"/>
    <property type="molecule type" value="Genomic_DNA"/>
</dbReference>
<feature type="compositionally biased region" description="Acidic residues" evidence="1">
    <location>
        <begin position="109"/>
        <end position="126"/>
    </location>
</feature>
<gene>
    <name evidence="2" type="ORF">DUI87_08398</name>
</gene>
<accession>A0A3M0KXJ7</accession>
<evidence type="ECO:0000313" key="2">
    <source>
        <dbReference type="EMBL" id="RMC16184.1"/>
    </source>
</evidence>
<comment type="caution">
    <text evidence="2">The sequence shown here is derived from an EMBL/GenBank/DDBJ whole genome shotgun (WGS) entry which is preliminary data.</text>
</comment>
<organism evidence="2 3">
    <name type="scientific">Hirundo rustica rustica</name>
    <dbReference type="NCBI Taxonomy" id="333673"/>
    <lineage>
        <taxon>Eukaryota</taxon>
        <taxon>Metazoa</taxon>
        <taxon>Chordata</taxon>
        <taxon>Craniata</taxon>
        <taxon>Vertebrata</taxon>
        <taxon>Euteleostomi</taxon>
        <taxon>Archelosauria</taxon>
        <taxon>Archosauria</taxon>
        <taxon>Dinosauria</taxon>
        <taxon>Saurischia</taxon>
        <taxon>Theropoda</taxon>
        <taxon>Coelurosauria</taxon>
        <taxon>Aves</taxon>
        <taxon>Neognathae</taxon>
        <taxon>Neoaves</taxon>
        <taxon>Telluraves</taxon>
        <taxon>Australaves</taxon>
        <taxon>Passeriformes</taxon>
        <taxon>Sylvioidea</taxon>
        <taxon>Hirundinidae</taxon>
        <taxon>Hirundo</taxon>
    </lineage>
</organism>
<keyword evidence="3" id="KW-1185">Reference proteome</keyword>
<sequence length="126" mass="14441">MALQHRKPKILSFQNSNTRSSPRGYSTSDIDTVYYSLMADKACKELTLASSRRRGRKQKTAHRVELNPCAIKTVSAIKRDHEEPLKIDTLMPFVQNTEHEGTKFRAKVDDDDDDDDVDDDEDDRKA</sequence>
<dbReference type="Proteomes" id="UP000269221">
    <property type="component" value="Unassembled WGS sequence"/>
</dbReference>
<feature type="compositionally biased region" description="Basic and acidic residues" evidence="1">
    <location>
        <begin position="98"/>
        <end position="108"/>
    </location>
</feature>
<name>A0A3M0KXJ7_HIRRU</name>
<evidence type="ECO:0000313" key="3">
    <source>
        <dbReference type="Proteomes" id="UP000269221"/>
    </source>
</evidence>
<proteinExistence type="predicted"/>
<feature type="compositionally biased region" description="Polar residues" evidence="1">
    <location>
        <begin position="12"/>
        <end position="26"/>
    </location>
</feature>
<protein>
    <submittedName>
        <fullName evidence="2">Uncharacterized protein</fullName>
    </submittedName>
</protein>
<reference evidence="2 3" key="1">
    <citation type="submission" date="2018-07" db="EMBL/GenBank/DDBJ databases">
        <title>A high quality draft genome assembly of the barn swallow (H. rustica rustica).</title>
        <authorList>
            <person name="Formenti G."/>
            <person name="Chiara M."/>
            <person name="Poveda L."/>
            <person name="Francoijs K.-J."/>
            <person name="Bonisoli-Alquati A."/>
            <person name="Canova L."/>
            <person name="Gianfranceschi L."/>
            <person name="Horner D.S."/>
            <person name="Saino N."/>
        </authorList>
    </citation>
    <scope>NUCLEOTIDE SEQUENCE [LARGE SCALE GENOMIC DNA]</scope>
    <source>
        <strain evidence="2">Chelidonia</strain>
        <tissue evidence="2">Blood</tissue>
    </source>
</reference>
<evidence type="ECO:0000256" key="1">
    <source>
        <dbReference type="SAM" id="MobiDB-lite"/>
    </source>
</evidence>
<dbReference type="AlphaFoldDB" id="A0A3M0KXJ7"/>
<feature type="region of interest" description="Disordered" evidence="1">
    <location>
        <begin position="98"/>
        <end position="126"/>
    </location>
</feature>
<feature type="region of interest" description="Disordered" evidence="1">
    <location>
        <begin position="1"/>
        <end position="26"/>
    </location>
</feature>